<evidence type="ECO:0000256" key="1">
    <source>
        <dbReference type="SAM" id="MobiDB-lite"/>
    </source>
</evidence>
<name>A0A438FHD6_VITVI</name>
<gene>
    <name evidence="3" type="ORF">CK203_105263</name>
</gene>
<reference evidence="3 4" key="1">
    <citation type="journal article" date="2018" name="PLoS Genet.">
        <title>Population sequencing reveals clonal diversity and ancestral inbreeding in the grapevine cultivar Chardonnay.</title>
        <authorList>
            <person name="Roach M.J."/>
            <person name="Johnson D.L."/>
            <person name="Bohlmann J."/>
            <person name="van Vuuren H.J."/>
            <person name="Jones S.J."/>
            <person name="Pretorius I.S."/>
            <person name="Schmidt S.A."/>
            <person name="Borneman A.R."/>
        </authorList>
    </citation>
    <scope>NUCLEOTIDE SEQUENCE [LARGE SCALE GENOMIC DNA]</scope>
    <source>
        <strain evidence="4">cv. Chardonnay</strain>
        <tissue evidence="3">Leaf</tissue>
    </source>
</reference>
<evidence type="ECO:0000256" key="2">
    <source>
        <dbReference type="SAM" id="SignalP"/>
    </source>
</evidence>
<proteinExistence type="predicted"/>
<feature type="region of interest" description="Disordered" evidence="1">
    <location>
        <begin position="518"/>
        <end position="545"/>
    </location>
</feature>
<feature type="chain" id="PRO_5019261500" evidence="2">
    <location>
        <begin position="20"/>
        <end position="545"/>
    </location>
</feature>
<evidence type="ECO:0000313" key="3">
    <source>
        <dbReference type="EMBL" id="RVW59150.1"/>
    </source>
</evidence>
<evidence type="ECO:0000313" key="4">
    <source>
        <dbReference type="Proteomes" id="UP000288805"/>
    </source>
</evidence>
<organism evidence="3 4">
    <name type="scientific">Vitis vinifera</name>
    <name type="common">Grape</name>
    <dbReference type="NCBI Taxonomy" id="29760"/>
    <lineage>
        <taxon>Eukaryota</taxon>
        <taxon>Viridiplantae</taxon>
        <taxon>Streptophyta</taxon>
        <taxon>Embryophyta</taxon>
        <taxon>Tracheophyta</taxon>
        <taxon>Spermatophyta</taxon>
        <taxon>Magnoliopsida</taxon>
        <taxon>eudicotyledons</taxon>
        <taxon>Gunneridae</taxon>
        <taxon>Pentapetalae</taxon>
        <taxon>rosids</taxon>
        <taxon>Vitales</taxon>
        <taxon>Vitaceae</taxon>
        <taxon>Viteae</taxon>
        <taxon>Vitis</taxon>
    </lineage>
</organism>
<sequence length="545" mass="60880">MPMNPILIVDLLMFGVLTSWDLSQCLLENIFSRFGVPKAIISDGACHLPVEVEYKAWWAMKRVEHGLDQSWAKRCFDLNEMEELRNDAYINSKVAKQRMKRWHDQLISNKEFQKGQRVLLYDSRLHIFPGKLKSSPQEPLRKSLFSLRKPIFAAKPFRSRLALSVKIFAAAKTLLGSRVPFRSKGPPFHNCEMVAIFSTLGDPPFRSRGTNSKGVSQLRNPPLAYKWQFAESYTRFSAAKWAAKSMLKSPLLRKRLAVAKNPSAAKRNKGAEPEYPLVCLLRLSKSRASPIVSADIAMARTRGAKSSSPSTRLRIPRVPPVQDSTFEPTRRRLVPPPVNNAPTSPPARRYNTRRSLTIAGASSSRGQNQPTPSPPPAKKSPPPAKKPQPSQAPTRESQIPSDMTPEGAIRRLMVTQPPIIGNLDCRARPFHSELCFDIATFRIQPELKESFRLLQSIGCRGEECCWRPCLGSMRDTSWPSSSHRGCSSITLKRRCIEEATLSGCHSIPLPQTIMPDIGAPRIPNQGAPAGLEHPEQARGSSRNTC</sequence>
<feature type="region of interest" description="Disordered" evidence="1">
    <location>
        <begin position="300"/>
        <end position="402"/>
    </location>
</feature>
<protein>
    <submittedName>
        <fullName evidence="3">Uncharacterized protein</fullName>
    </submittedName>
</protein>
<feature type="compositionally biased region" description="Pro residues" evidence="1">
    <location>
        <begin position="371"/>
        <end position="386"/>
    </location>
</feature>
<dbReference type="AlphaFoldDB" id="A0A438FHD6"/>
<accession>A0A438FHD6</accession>
<feature type="signal peptide" evidence="2">
    <location>
        <begin position="1"/>
        <end position="19"/>
    </location>
</feature>
<comment type="caution">
    <text evidence="3">The sequence shown here is derived from an EMBL/GenBank/DDBJ whole genome shotgun (WGS) entry which is preliminary data.</text>
</comment>
<feature type="compositionally biased region" description="Pro residues" evidence="1">
    <location>
        <begin position="334"/>
        <end position="345"/>
    </location>
</feature>
<keyword evidence="2" id="KW-0732">Signal</keyword>
<dbReference type="EMBL" id="QGNW01000905">
    <property type="protein sequence ID" value="RVW59150.1"/>
    <property type="molecule type" value="Genomic_DNA"/>
</dbReference>
<dbReference type="Proteomes" id="UP000288805">
    <property type="component" value="Unassembled WGS sequence"/>
</dbReference>